<dbReference type="InterPro" id="IPR007111">
    <property type="entry name" value="NACHT_NTPase"/>
</dbReference>
<gene>
    <name evidence="3" type="ORF">ACFSTE_06400</name>
</gene>
<evidence type="ECO:0000259" key="2">
    <source>
        <dbReference type="Pfam" id="PF22718"/>
    </source>
</evidence>
<dbReference type="Pfam" id="PF05729">
    <property type="entry name" value="NACHT"/>
    <property type="match status" value="1"/>
</dbReference>
<evidence type="ECO:0000259" key="1">
    <source>
        <dbReference type="Pfam" id="PF05729"/>
    </source>
</evidence>
<feature type="domain" description="NACHT" evidence="1">
    <location>
        <begin position="102"/>
        <end position="244"/>
    </location>
</feature>
<accession>A0ABW5N609</accession>
<sequence length="598" mass="69624">MTEEIDPNKIIAEFLNLKVNDLTKISENLIQGTKEKIQLTLKTGYKKFLDESFSRYGKSKTFFYRDSNVNLNTFYVPLGLKCNDVLIKSANIKALLDANKNIIIAGTGGAGKSIMLKHLFVNSFSAKKQIPVFIELRDLNSKDLTLKDFINHTFNTFGLDFDKTFLNKSMKKGHYIFFLDGLDEVFPEKRKYLLKEVDDLTKGYSNCSIILSTRPDLNISELTTFSIFNIEPLSLEKSINLIKKLPADKIIKEKFISDLKNNLFEKHKSFLSNPLLLSIMLITYGYSADIPNKLSVFYNQAFEALFQRHDALKGAFNRKRETELDIQEFSKILSIFCVLTYEQRKFKLTRIEALEFIDQAKELSCYDFNSSSYLTDLLQSVCLLVEDGLFIYFTHRSFQEYFTAKFIVESQTETKKTLLKKYQSNIREDNVYKLVHELDPDFMEFEIIIPFINDLFEKIKLNKNIGISHYLRFVRIMWEKFEFRNGILFGTVKNGIINEMVYFIILNIKNGKKSKYFISDDSEWINKHKKNSVDSGKSKIYLTADLKTTDIATKEFYNNARFFSKGILESLNHAKKTIELRKENHSSKLFDLLLKEKA</sequence>
<proteinExistence type="predicted"/>
<keyword evidence="4" id="KW-1185">Reference proteome</keyword>
<dbReference type="Gene3D" id="3.40.50.300">
    <property type="entry name" value="P-loop containing nucleotide triphosphate hydrolases"/>
    <property type="match status" value="1"/>
</dbReference>
<dbReference type="Pfam" id="PF22718">
    <property type="entry name" value="SNaCT13"/>
    <property type="match status" value="1"/>
</dbReference>
<evidence type="ECO:0000313" key="4">
    <source>
        <dbReference type="Proteomes" id="UP001597459"/>
    </source>
</evidence>
<dbReference type="PANTHER" id="PTHR46844">
    <property type="entry name" value="SLR5058 PROTEIN"/>
    <property type="match status" value="1"/>
</dbReference>
<feature type="domain" description="Short NACHT-associated C-terminal" evidence="2">
    <location>
        <begin position="438"/>
        <end position="593"/>
    </location>
</feature>
<name>A0ABW5N609_9FLAO</name>
<reference evidence="4" key="1">
    <citation type="journal article" date="2019" name="Int. J. Syst. Evol. Microbiol.">
        <title>The Global Catalogue of Microorganisms (GCM) 10K type strain sequencing project: providing services to taxonomists for standard genome sequencing and annotation.</title>
        <authorList>
            <consortium name="The Broad Institute Genomics Platform"/>
            <consortium name="The Broad Institute Genome Sequencing Center for Infectious Disease"/>
            <person name="Wu L."/>
            <person name="Ma J."/>
        </authorList>
    </citation>
    <scope>NUCLEOTIDE SEQUENCE [LARGE SCALE GENOMIC DNA]</scope>
    <source>
        <strain evidence="4">KCTC 42423</strain>
    </source>
</reference>
<organism evidence="3 4">
    <name type="scientific">Aquimarina hainanensis</name>
    <dbReference type="NCBI Taxonomy" id="1578017"/>
    <lineage>
        <taxon>Bacteria</taxon>
        <taxon>Pseudomonadati</taxon>
        <taxon>Bacteroidota</taxon>
        <taxon>Flavobacteriia</taxon>
        <taxon>Flavobacteriales</taxon>
        <taxon>Flavobacteriaceae</taxon>
        <taxon>Aquimarina</taxon>
    </lineage>
</organism>
<dbReference type="Proteomes" id="UP001597459">
    <property type="component" value="Unassembled WGS sequence"/>
</dbReference>
<comment type="caution">
    <text evidence="3">The sequence shown here is derived from an EMBL/GenBank/DDBJ whole genome shotgun (WGS) entry which is preliminary data.</text>
</comment>
<dbReference type="RefSeq" id="WP_378257548.1">
    <property type="nucleotide sequence ID" value="NZ_JBHSJV010000001.1"/>
</dbReference>
<dbReference type="SUPFAM" id="SSF52540">
    <property type="entry name" value="P-loop containing nucleoside triphosphate hydrolases"/>
    <property type="match status" value="1"/>
</dbReference>
<protein>
    <submittedName>
        <fullName evidence="3">NACHT domain-containing protein</fullName>
    </submittedName>
</protein>
<dbReference type="InterPro" id="IPR027417">
    <property type="entry name" value="P-loop_NTPase"/>
</dbReference>
<dbReference type="EMBL" id="JBHULX010000004">
    <property type="protein sequence ID" value="MFD2590457.1"/>
    <property type="molecule type" value="Genomic_DNA"/>
</dbReference>
<evidence type="ECO:0000313" key="3">
    <source>
        <dbReference type="EMBL" id="MFD2590457.1"/>
    </source>
</evidence>
<dbReference type="InterPro" id="IPR055037">
    <property type="entry name" value="SNaCT13"/>
</dbReference>
<dbReference type="PANTHER" id="PTHR46844:SF1">
    <property type="entry name" value="SLR5058 PROTEIN"/>
    <property type="match status" value="1"/>
</dbReference>